<evidence type="ECO:0000256" key="1">
    <source>
        <dbReference type="SAM" id="Phobius"/>
    </source>
</evidence>
<protein>
    <submittedName>
        <fullName evidence="2">Uncharacterized protein</fullName>
    </submittedName>
</protein>
<keyword evidence="3" id="KW-1185">Reference proteome</keyword>
<dbReference type="Proteomes" id="UP000799753">
    <property type="component" value="Unassembled WGS sequence"/>
</dbReference>
<keyword evidence="1" id="KW-0812">Transmembrane</keyword>
<sequence length="130" mass="14590">MHLHGAHSFTSCRYLTRIVAPFRILRKAQGLRPSCMIDFLGLHFAALFFWSLFITLDIGCPWFPGCTLSEIAGGAAFHGLTFVSLRYSFSLSCLGRLRSRFGRREVCGLLRLLFASCAVPRMILGDFEPV</sequence>
<keyword evidence="1" id="KW-0472">Membrane</keyword>
<evidence type="ECO:0000313" key="3">
    <source>
        <dbReference type="Proteomes" id="UP000799753"/>
    </source>
</evidence>
<proteinExistence type="predicted"/>
<feature type="transmembrane region" description="Helical" evidence="1">
    <location>
        <begin position="35"/>
        <end position="56"/>
    </location>
</feature>
<keyword evidence="1" id="KW-1133">Transmembrane helix</keyword>
<organism evidence="2 3">
    <name type="scientific">Massarina eburnea CBS 473.64</name>
    <dbReference type="NCBI Taxonomy" id="1395130"/>
    <lineage>
        <taxon>Eukaryota</taxon>
        <taxon>Fungi</taxon>
        <taxon>Dikarya</taxon>
        <taxon>Ascomycota</taxon>
        <taxon>Pezizomycotina</taxon>
        <taxon>Dothideomycetes</taxon>
        <taxon>Pleosporomycetidae</taxon>
        <taxon>Pleosporales</taxon>
        <taxon>Massarineae</taxon>
        <taxon>Massarinaceae</taxon>
        <taxon>Massarina</taxon>
    </lineage>
</organism>
<gene>
    <name evidence="2" type="ORF">P280DRAFT_179025</name>
</gene>
<evidence type="ECO:0000313" key="2">
    <source>
        <dbReference type="EMBL" id="KAF2644751.1"/>
    </source>
</evidence>
<accession>A0A6A6SD07</accession>
<reference evidence="2" key="1">
    <citation type="journal article" date="2020" name="Stud. Mycol.">
        <title>101 Dothideomycetes genomes: a test case for predicting lifestyles and emergence of pathogens.</title>
        <authorList>
            <person name="Haridas S."/>
            <person name="Albert R."/>
            <person name="Binder M."/>
            <person name="Bloem J."/>
            <person name="Labutti K."/>
            <person name="Salamov A."/>
            <person name="Andreopoulos B."/>
            <person name="Baker S."/>
            <person name="Barry K."/>
            <person name="Bills G."/>
            <person name="Bluhm B."/>
            <person name="Cannon C."/>
            <person name="Castanera R."/>
            <person name="Culley D."/>
            <person name="Daum C."/>
            <person name="Ezra D."/>
            <person name="Gonzalez J."/>
            <person name="Henrissat B."/>
            <person name="Kuo A."/>
            <person name="Liang C."/>
            <person name="Lipzen A."/>
            <person name="Lutzoni F."/>
            <person name="Magnuson J."/>
            <person name="Mondo S."/>
            <person name="Nolan M."/>
            <person name="Ohm R."/>
            <person name="Pangilinan J."/>
            <person name="Park H.-J."/>
            <person name="Ramirez L."/>
            <person name="Alfaro M."/>
            <person name="Sun H."/>
            <person name="Tritt A."/>
            <person name="Yoshinaga Y."/>
            <person name="Zwiers L.-H."/>
            <person name="Turgeon B."/>
            <person name="Goodwin S."/>
            <person name="Spatafora J."/>
            <person name="Crous P."/>
            <person name="Grigoriev I."/>
        </authorList>
    </citation>
    <scope>NUCLEOTIDE SEQUENCE</scope>
    <source>
        <strain evidence="2">CBS 473.64</strain>
    </source>
</reference>
<feature type="transmembrane region" description="Helical" evidence="1">
    <location>
        <begin position="62"/>
        <end position="85"/>
    </location>
</feature>
<name>A0A6A6SD07_9PLEO</name>
<dbReference type="AlphaFoldDB" id="A0A6A6SD07"/>
<dbReference type="EMBL" id="MU006778">
    <property type="protein sequence ID" value="KAF2644751.1"/>
    <property type="molecule type" value="Genomic_DNA"/>
</dbReference>